<evidence type="ECO:0000256" key="3">
    <source>
        <dbReference type="ARBA" id="ARBA00022630"/>
    </source>
</evidence>
<feature type="domain" description="Alpha-glycerophosphate oxidase C-terminal" evidence="8">
    <location>
        <begin position="402"/>
        <end position="474"/>
    </location>
</feature>
<keyword evidence="10" id="KW-1185">Reference proteome</keyword>
<dbReference type="GO" id="GO:0004368">
    <property type="term" value="F:glycerol-3-phosphate dehydrogenase (quinone) activity"/>
    <property type="evidence" value="ECO:0007669"/>
    <property type="project" value="UniProtKB-EC"/>
</dbReference>
<evidence type="ECO:0000259" key="7">
    <source>
        <dbReference type="Pfam" id="PF01266"/>
    </source>
</evidence>
<dbReference type="PRINTS" id="PR01001">
    <property type="entry name" value="FADG3PDH"/>
</dbReference>
<keyword evidence="6" id="KW-1133">Transmembrane helix</keyword>
<dbReference type="RefSeq" id="WP_079977948.1">
    <property type="nucleotide sequence ID" value="NZ_CCEJ010000003.1"/>
</dbReference>
<keyword evidence="6" id="KW-0472">Membrane</keyword>
<dbReference type="GO" id="GO:0046168">
    <property type="term" value="P:glycerol-3-phosphate catabolic process"/>
    <property type="evidence" value="ECO:0007669"/>
    <property type="project" value="TreeGrafter"/>
</dbReference>
<dbReference type="STRING" id="1437425.CSEC_0439"/>
<evidence type="ECO:0000256" key="2">
    <source>
        <dbReference type="ARBA" id="ARBA00007330"/>
    </source>
</evidence>
<evidence type="ECO:0000256" key="6">
    <source>
        <dbReference type="SAM" id="Phobius"/>
    </source>
</evidence>
<dbReference type="PANTHER" id="PTHR11985:SF15">
    <property type="entry name" value="GLYCEROL-3-PHOSPHATE DEHYDROGENASE, MITOCHONDRIAL"/>
    <property type="match status" value="1"/>
</dbReference>
<dbReference type="Gene3D" id="3.50.50.60">
    <property type="entry name" value="FAD/NAD(P)-binding domain"/>
    <property type="match status" value="1"/>
</dbReference>
<dbReference type="Proteomes" id="UP000031552">
    <property type="component" value="Unassembled WGS sequence"/>
</dbReference>
<dbReference type="InterPro" id="IPR031656">
    <property type="entry name" value="DAO_C"/>
</dbReference>
<reference evidence="9" key="1">
    <citation type="submission" date="2013-12" db="EMBL/GenBank/DDBJ databases">
        <authorList>
            <person name="Linke B."/>
        </authorList>
    </citation>
    <scope>NUCLEOTIDE SEQUENCE [LARGE SCALE GENOMIC DNA]</scope>
    <source>
        <strain evidence="9">CRIB-18</strain>
    </source>
</reference>
<keyword evidence="6" id="KW-0812">Transmembrane</keyword>
<dbReference type="PANTHER" id="PTHR11985">
    <property type="entry name" value="GLYCEROL-3-PHOSPHATE DEHYDROGENASE"/>
    <property type="match status" value="1"/>
</dbReference>
<feature type="domain" description="FAD dependent oxidoreductase" evidence="7">
    <location>
        <begin position="23"/>
        <end position="344"/>
    </location>
</feature>
<evidence type="ECO:0000256" key="4">
    <source>
        <dbReference type="ARBA" id="ARBA00022827"/>
    </source>
</evidence>
<evidence type="ECO:0000259" key="8">
    <source>
        <dbReference type="Pfam" id="PF16901"/>
    </source>
</evidence>
<name>A0A090CYB7_9BACT</name>
<keyword evidence="5 9" id="KW-0560">Oxidoreductase</keyword>
<proteinExistence type="inferred from homology"/>
<dbReference type="InterPro" id="IPR038299">
    <property type="entry name" value="DAO_C_sf"/>
</dbReference>
<dbReference type="OrthoDB" id="9766796at2"/>
<protein>
    <submittedName>
        <fullName evidence="9">Glycerol-3-phosphate dehydrogenase</fullName>
        <ecNumber evidence="9">1.1.5.3</ecNumber>
    </submittedName>
</protein>
<keyword evidence="3" id="KW-0285">Flavoprotein</keyword>
<dbReference type="InterPro" id="IPR000447">
    <property type="entry name" value="G3P_DH_FAD-dep"/>
</dbReference>
<evidence type="ECO:0000313" key="10">
    <source>
        <dbReference type="Proteomes" id="UP000031552"/>
    </source>
</evidence>
<dbReference type="Pfam" id="PF01266">
    <property type="entry name" value="DAO"/>
    <property type="match status" value="1"/>
</dbReference>
<dbReference type="InterPro" id="IPR006076">
    <property type="entry name" value="FAD-dep_OxRdtase"/>
</dbReference>
<organism evidence="9 10">
    <name type="scientific">Candidatus Criblamydia sequanensis CRIB-18</name>
    <dbReference type="NCBI Taxonomy" id="1437425"/>
    <lineage>
        <taxon>Bacteria</taxon>
        <taxon>Pseudomonadati</taxon>
        <taxon>Chlamydiota</taxon>
        <taxon>Chlamydiia</taxon>
        <taxon>Parachlamydiales</taxon>
        <taxon>Candidatus Criblamydiaceae</taxon>
        <taxon>Candidatus Criblamydia</taxon>
    </lineage>
</organism>
<gene>
    <name evidence="9" type="primary">glpD</name>
    <name evidence="9" type="ORF">CSEC_0439</name>
</gene>
<dbReference type="SUPFAM" id="SSF51905">
    <property type="entry name" value="FAD/NAD(P)-binding domain"/>
    <property type="match status" value="1"/>
</dbReference>
<sequence length="493" mass="55939">MPQLLQDGKVFSLFTKLKENYNLIIIGGGILGAAIAEMAASSSLKVLLLEKEDFASGASSKTSKLAHGGLRYLETGNFKLVRESLRERNRLLKIHPRFVKPLPFFYPIYTSNKWPSFLIRLGFKIYDFFAGSDLPKHRFLSREEALRRFPFLDEKGLKGGCLYYDAQMEDARLVFDLLFQAEKCGATLLNYSAVIGFIRKEGFIKGVRFQNSLTGEKGEAFGEIILNATGSFANELAHLAKSSLFLVKPSKGSHLVINRTLSNEAILFHSNIDSRVIFLIPWKNHTLLGTTDTEASGNTKDFRVNEEEEKYLLESANSLLKQNPIKTSEIVSKFAGLRPLIPTNKDTYRASRDHKIEEIEPAFFSVVGGKYTTHHLIAKDVLKSLFPDRKIEEKDFAGVNYETATERETSPLIGDSSYSERELIYSIQKEHAKTLCDWFYRRTPQAYLTPISDKTIEHAAGIFAKNFHWTEERKKNEIALLKNELSHTQTSRL</sequence>
<feature type="transmembrane region" description="Helical" evidence="6">
    <location>
        <begin position="21"/>
        <end position="40"/>
    </location>
</feature>
<dbReference type="InterPro" id="IPR036188">
    <property type="entry name" value="FAD/NAD-bd_sf"/>
</dbReference>
<dbReference type="EMBL" id="CCEJ010000003">
    <property type="protein sequence ID" value="CDR33276.1"/>
    <property type="molecule type" value="Genomic_DNA"/>
</dbReference>
<comment type="similarity">
    <text evidence="2">Belongs to the FAD-dependent glycerol-3-phosphate dehydrogenase family.</text>
</comment>
<keyword evidence="4" id="KW-0274">FAD</keyword>
<evidence type="ECO:0000256" key="1">
    <source>
        <dbReference type="ARBA" id="ARBA00001974"/>
    </source>
</evidence>
<reference evidence="9" key="2">
    <citation type="submission" date="2014-09" db="EMBL/GenBank/DDBJ databases">
        <title>Criblamydia sequanensis harbors a mega-plasmid encoding arsenite resistance.</title>
        <authorList>
            <person name="Bertelli C."/>
            <person name="Goesmann A."/>
            <person name="Greub G."/>
        </authorList>
    </citation>
    <scope>NUCLEOTIDE SEQUENCE [LARGE SCALE GENOMIC DNA]</scope>
    <source>
        <strain evidence="9">CRIB-18</strain>
    </source>
</reference>
<evidence type="ECO:0000256" key="5">
    <source>
        <dbReference type="ARBA" id="ARBA00023002"/>
    </source>
</evidence>
<dbReference type="Gene3D" id="3.30.9.10">
    <property type="entry name" value="D-Amino Acid Oxidase, subunit A, domain 2"/>
    <property type="match status" value="1"/>
</dbReference>
<evidence type="ECO:0000313" key="9">
    <source>
        <dbReference type="EMBL" id="CDR33276.1"/>
    </source>
</evidence>
<comment type="caution">
    <text evidence="9">The sequence shown here is derived from an EMBL/GenBank/DDBJ whole genome shotgun (WGS) entry which is preliminary data.</text>
</comment>
<dbReference type="SUPFAM" id="SSF54373">
    <property type="entry name" value="FAD-linked reductases, C-terminal domain"/>
    <property type="match status" value="1"/>
</dbReference>
<dbReference type="AlphaFoldDB" id="A0A090CYB7"/>
<dbReference type="Gene3D" id="1.10.8.870">
    <property type="entry name" value="Alpha-glycerophosphate oxidase, cap domain"/>
    <property type="match status" value="1"/>
</dbReference>
<comment type="cofactor">
    <cofactor evidence="1">
        <name>FAD</name>
        <dbReference type="ChEBI" id="CHEBI:57692"/>
    </cofactor>
</comment>
<dbReference type="Pfam" id="PF16901">
    <property type="entry name" value="DAO_C"/>
    <property type="match status" value="1"/>
</dbReference>
<accession>A0A090CYB7</accession>
<dbReference type="EC" id="1.1.5.3" evidence="9"/>
<dbReference type="eggNOG" id="COG0578">
    <property type="taxonomic scope" value="Bacteria"/>
</dbReference>